<dbReference type="EMBL" id="CAJVPV010002551">
    <property type="protein sequence ID" value="CAG8529616.1"/>
    <property type="molecule type" value="Genomic_DNA"/>
</dbReference>
<dbReference type="Proteomes" id="UP000789342">
    <property type="component" value="Unassembled WGS sequence"/>
</dbReference>
<dbReference type="AlphaFoldDB" id="A0A9N9AIG1"/>
<sequence length="112" mass="12889">MYDNGNATAAHRIQGAVCCGSQPHRWNYCLLRETNTQEKIKKEHGMQLLIGKSAPSKIGSFDTNLRHNRWQQVGVIPLFHKYILSTTFEYIVGIMTVQPSDGYLMHTRNRRL</sequence>
<comment type="caution">
    <text evidence="1">The sequence shown here is derived from an EMBL/GenBank/DDBJ whole genome shotgun (WGS) entry which is preliminary data.</text>
</comment>
<accession>A0A9N9AIG1</accession>
<organism evidence="1 2">
    <name type="scientific">Acaulospora morrowiae</name>
    <dbReference type="NCBI Taxonomy" id="94023"/>
    <lineage>
        <taxon>Eukaryota</taxon>
        <taxon>Fungi</taxon>
        <taxon>Fungi incertae sedis</taxon>
        <taxon>Mucoromycota</taxon>
        <taxon>Glomeromycotina</taxon>
        <taxon>Glomeromycetes</taxon>
        <taxon>Diversisporales</taxon>
        <taxon>Acaulosporaceae</taxon>
        <taxon>Acaulospora</taxon>
    </lineage>
</organism>
<proteinExistence type="predicted"/>
<keyword evidence="2" id="KW-1185">Reference proteome</keyword>
<protein>
    <submittedName>
        <fullName evidence="1">3609_t:CDS:1</fullName>
    </submittedName>
</protein>
<evidence type="ECO:0000313" key="2">
    <source>
        <dbReference type="Proteomes" id="UP000789342"/>
    </source>
</evidence>
<reference evidence="1" key="1">
    <citation type="submission" date="2021-06" db="EMBL/GenBank/DDBJ databases">
        <authorList>
            <person name="Kallberg Y."/>
            <person name="Tangrot J."/>
            <person name="Rosling A."/>
        </authorList>
    </citation>
    <scope>NUCLEOTIDE SEQUENCE</scope>
    <source>
        <strain evidence="1">CL551</strain>
    </source>
</reference>
<evidence type="ECO:0000313" key="1">
    <source>
        <dbReference type="EMBL" id="CAG8529616.1"/>
    </source>
</evidence>
<gene>
    <name evidence="1" type="ORF">AMORRO_LOCUS4608</name>
</gene>
<name>A0A9N9AIG1_9GLOM</name>